<dbReference type="Proteomes" id="UP001161391">
    <property type="component" value="Unassembled WGS sequence"/>
</dbReference>
<gene>
    <name evidence="2" type="ORF">GCM10007853_09070</name>
</gene>
<evidence type="ECO:0000313" key="2">
    <source>
        <dbReference type="EMBL" id="GLQ23033.1"/>
    </source>
</evidence>
<protein>
    <submittedName>
        <fullName evidence="2">Uncharacterized protein</fullName>
    </submittedName>
</protein>
<evidence type="ECO:0000256" key="1">
    <source>
        <dbReference type="SAM" id="Phobius"/>
    </source>
</evidence>
<keyword evidence="1" id="KW-0812">Transmembrane</keyword>
<feature type="transmembrane region" description="Helical" evidence="1">
    <location>
        <begin position="36"/>
        <end position="56"/>
    </location>
</feature>
<name>A0ABQ5V847_9PROT</name>
<sequence>MTDSDEILILEPDVLDSDDPAMNDVYVTDRRPRWPFALLGGALLGFATAFAASWFIRPTPFDPAPVQAEMAALKSELVELRNRPAPVIPKVDLSPLNRRILALEARPTVEPLSQEIVERMEALQARGFELPEIPAEMQDLSALEDRVTVLETQLQDQAEQVSLLADTSLSVTSVVEAEAPSEPYVDPSSLPRFPANVLRDGATQLSGGGLIRRVFSQHVKVRGSEDPELLIASIERDLADGRPRAALKTFDQLPSQLRTLARGWRADMEDAVQ</sequence>
<keyword evidence="1" id="KW-1133">Transmembrane helix</keyword>
<comment type="caution">
    <text evidence="2">The sequence shown here is derived from an EMBL/GenBank/DDBJ whole genome shotgun (WGS) entry which is preliminary data.</text>
</comment>
<keyword evidence="1" id="KW-0472">Membrane</keyword>
<organism evidence="2 3">
    <name type="scientific">Algimonas ampicilliniresistens</name>
    <dbReference type="NCBI Taxonomy" id="1298735"/>
    <lineage>
        <taxon>Bacteria</taxon>
        <taxon>Pseudomonadati</taxon>
        <taxon>Pseudomonadota</taxon>
        <taxon>Alphaproteobacteria</taxon>
        <taxon>Maricaulales</taxon>
        <taxon>Robiginitomaculaceae</taxon>
        <taxon>Algimonas</taxon>
    </lineage>
</organism>
<reference evidence="2" key="1">
    <citation type="journal article" date="2014" name="Int. J. Syst. Evol. Microbiol.">
        <title>Complete genome of a new Firmicutes species belonging to the dominant human colonic microbiota ('Ruminococcus bicirculans') reveals two chromosomes and a selective capacity to utilize plant glucans.</title>
        <authorList>
            <consortium name="NISC Comparative Sequencing Program"/>
            <person name="Wegmann U."/>
            <person name="Louis P."/>
            <person name="Goesmann A."/>
            <person name="Henrissat B."/>
            <person name="Duncan S.H."/>
            <person name="Flint H.J."/>
        </authorList>
    </citation>
    <scope>NUCLEOTIDE SEQUENCE</scope>
    <source>
        <strain evidence="2">NBRC 108219</strain>
    </source>
</reference>
<dbReference type="RefSeq" id="WP_284388035.1">
    <property type="nucleotide sequence ID" value="NZ_BSNK01000001.1"/>
</dbReference>
<reference evidence="2" key="2">
    <citation type="submission" date="2023-01" db="EMBL/GenBank/DDBJ databases">
        <title>Draft genome sequence of Algimonas ampicilliniresistens strain NBRC 108219.</title>
        <authorList>
            <person name="Sun Q."/>
            <person name="Mori K."/>
        </authorList>
    </citation>
    <scope>NUCLEOTIDE SEQUENCE</scope>
    <source>
        <strain evidence="2">NBRC 108219</strain>
    </source>
</reference>
<keyword evidence="3" id="KW-1185">Reference proteome</keyword>
<dbReference type="EMBL" id="BSNK01000001">
    <property type="protein sequence ID" value="GLQ23033.1"/>
    <property type="molecule type" value="Genomic_DNA"/>
</dbReference>
<accession>A0ABQ5V847</accession>
<evidence type="ECO:0000313" key="3">
    <source>
        <dbReference type="Proteomes" id="UP001161391"/>
    </source>
</evidence>
<proteinExistence type="predicted"/>